<comment type="caution">
    <text evidence="2">The sequence shown here is derived from an EMBL/GenBank/DDBJ whole genome shotgun (WGS) entry which is preliminary data.</text>
</comment>
<feature type="region of interest" description="Disordered" evidence="1">
    <location>
        <begin position="275"/>
        <end position="317"/>
    </location>
</feature>
<organism evidence="2 3">
    <name type="scientific">Cylicocyclus nassatus</name>
    <name type="common">Nematode worm</name>
    <dbReference type="NCBI Taxonomy" id="53992"/>
    <lineage>
        <taxon>Eukaryota</taxon>
        <taxon>Metazoa</taxon>
        <taxon>Ecdysozoa</taxon>
        <taxon>Nematoda</taxon>
        <taxon>Chromadorea</taxon>
        <taxon>Rhabditida</taxon>
        <taxon>Rhabditina</taxon>
        <taxon>Rhabditomorpha</taxon>
        <taxon>Strongyloidea</taxon>
        <taxon>Strongylidae</taxon>
        <taxon>Cylicocyclus</taxon>
    </lineage>
</organism>
<name>A0AA36MCN9_CYLNA</name>
<reference evidence="2" key="1">
    <citation type="submission" date="2023-07" db="EMBL/GenBank/DDBJ databases">
        <authorList>
            <consortium name="CYATHOMIX"/>
        </authorList>
    </citation>
    <scope>NUCLEOTIDE SEQUENCE</scope>
    <source>
        <strain evidence="2">N/A</strain>
    </source>
</reference>
<keyword evidence="3" id="KW-1185">Reference proteome</keyword>
<feature type="region of interest" description="Disordered" evidence="1">
    <location>
        <begin position="96"/>
        <end position="117"/>
    </location>
</feature>
<dbReference type="Proteomes" id="UP001176961">
    <property type="component" value="Unassembled WGS sequence"/>
</dbReference>
<gene>
    <name evidence="2" type="ORF">CYNAS_LOCUS19324</name>
</gene>
<proteinExistence type="predicted"/>
<sequence length="317" mass="36662">MGNYLCTFFRTLWSYFQRYFMESFADIFRSLLDKITGKKREQCRTDEISYDVQNNTLDESAMEAQESILTTPLTGQCRSTQTLPLVESDKWEDSRAVGSVSPLTTPPPSANAPQEETSLWEDVDVNAKKRLIRKTDQEKIDVIMDAFRRNDVAWMNHKLEDLKQGSSKNSTPKSLEQEQEDQNSEFIYANPDYEWVDEFKENPPPQNKTLRLREPKWSELTNEISRRYTKNTPSFLNASTSTPLSQNVNSLLYKEVGLRPMNPAYYKIAYDCDSDDEPTTSQNTHNAHQNPAKSGIKKKIANRRKAKGGSSRHRRRH</sequence>
<dbReference type="EMBL" id="CATQJL010000316">
    <property type="protein sequence ID" value="CAJ0607341.1"/>
    <property type="molecule type" value="Genomic_DNA"/>
</dbReference>
<feature type="compositionally biased region" description="Polar residues" evidence="1">
    <location>
        <begin position="164"/>
        <end position="174"/>
    </location>
</feature>
<dbReference type="AlphaFoldDB" id="A0AA36MCN9"/>
<accession>A0AA36MCN9</accession>
<evidence type="ECO:0000313" key="3">
    <source>
        <dbReference type="Proteomes" id="UP001176961"/>
    </source>
</evidence>
<feature type="compositionally biased region" description="Polar residues" evidence="1">
    <location>
        <begin position="279"/>
        <end position="292"/>
    </location>
</feature>
<evidence type="ECO:0000256" key="1">
    <source>
        <dbReference type="SAM" id="MobiDB-lite"/>
    </source>
</evidence>
<feature type="compositionally biased region" description="Basic residues" evidence="1">
    <location>
        <begin position="295"/>
        <end position="317"/>
    </location>
</feature>
<feature type="region of interest" description="Disordered" evidence="1">
    <location>
        <begin position="163"/>
        <end position="184"/>
    </location>
</feature>
<evidence type="ECO:0000313" key="2">
    <source>
        <dbReference type="EMBL" id="CAJ0607341.1"/>
    </source>
</evidence>
<protein>
    <submittedName>
        <fullName evidence="2">Uncharacterized protein</fullName>
    </submittedName>
</protein>